<feature type="domain" description="Elongation factor G-binding protein C-terminal treble-clef zinc-finger" evidence="1">
    <location>
        <begin position="9"/>
        <end position="158"/>
    </location>
</feature>
<dbReference type="InterPro" id="IPR032330">
    <property type="entry name" value="EF-G-binding_C"/>
</dbReference>
<dbReference type="AlphaFoldDB" id="A0AB39BI76"/>
<gene>
    <name evidence="2" type="ORF">ABFY20_02870</name>
</gene>
<sequence length="166" mass="18279">MLPFSDAAIRASFINASQRERRDLSLPAGFDELDWESLDYLGWRDRKFPQLGYVVAAIDGEPVSVLLRQAEGRIRSRPQCAWCEDVHLPNDVVLFSAKRAGKAGRNGDTVAALVCAEFQCSANVRKRPAVAYAGFDVEAARRQRIDALRANVDAFVRRLAVGGDGA</sequence>
<reference evidence="2" key="1">
    <citation type="submission" date="2024-05" db="EMBL/GenBank/DDBJ databases">
        <title>Herbiconiux sp. A18JL235.</title>
        <authorList>
            <person name="Zhang G."/>
        </authorList>
    </citation>
    <scope>NUCLEOTIDE SEQUENCE</scope>
    <source>
        <strain evidence="2">A18JL235</strain>
    </source>
</reference>
<dbReference type="EMBL" id="CP162511">
    <property type="protein sequence ID" value="XDI06059.1"/>
    <property type="molecule type" value="Genomic_DNA"/>
</dbReference>
<protein>
    <submittedName>
        <fullName evidence="2">FBP domain-containing protein</fullName>
    </submittedName>
</protein>
<organism evidence="2">
    <name type="scientific">Herbiconiux sp. A18JL235</name>
    <dbReference type="NCBI Taxonomy" id="3152363"/>
    <lineage>
        <taxon>Bacteria</taxon>
        <taxon>Bacillati</taxon>
        <taxon>Actinomycetota</taxon>
        <taxon>Actinomycetes</taxon>
        <taxon>Micrococcales</taxon>
        <taxon>Microbacteriaceae</taxon>
        <taxon>Herbiconiux</taxon>
    </lineage>
</organism>
<dbReference type="Pfam" id="PF16571">
    <property type="entry name" value="FBP_C"/>
    <property type="match status" value="1"/>
</dbReference>
<name>A0AB39BI76_9MICO</name>
<dbReference type="RefSeq" id="WP_368498448.1">
    <property type="nucleotide sequence ID" value="NZ_CP162511.1"/>
</dbReference>
<accession>A0AB39BI76</accession>
<evidence type="ECO:0000313" key="2">
    <source>
        <dbReference type="EMBL" id="XDI06059.1"/>
    </source>
</evidence>
<evidence type="ECO:0000259" key="1">
    <source>
        <dbReference type="Pfam" id="PF16571"/>
    </source>
</evidence>
<proteinExistence type="predicted"/>